<feature type="transmembrane region" description="Helical" evidence="7">
    <location>
        <begin position="67"/>
        <end position="85"/>
    </location>
</feature>
<dbReference type="AlphaFoldDB" id="A0A839SQY5"/>
<dbReference type="GO" id="GO:0005886">
    <property type="term" value="C:plasma membrane"/>
    <property type="evidence" value="ECO:0007669"/>
    <property type="project" value="UniProtKB-SubCell"/>
</dbReference>
<evidence type="ECO:0000256" key="7">
    <source>
        <dbReference type="SAM" id="Phobius"/>
    </source>
</evidence>
<accession>A0A839SQY5</accession>
<keyword evidence="6 7" id="KW-0472">Membrane</keyword>
<evidence type="ECO:0000256" key="2">
    <source>
        <dbReference type="ARBA" id="ARBA00022475"/>
    </source>
</evidence>
<evidence type="ECO:0000256" key="1">
    <source>
        <dbReference type="ARBA" id="ARBA00004651"/>
    </source>
</evidence>
<feature type="transmembrane region" description="Helical" evidence="7">
    <location>
        <begin position="20"/>
        <end position="37"/>
    </location>
</feature>
<dbReference type="Pfam" id="PF01569">
    <property type="entry name" value="PAP2"/>
    <property type="match status" value="1"/>
</dbReference>
<comment type="subcellular location">
    <subcellularLocation>
        <location evidence="1">Cell membrane</location>
        <topology evidence="1">Multi-pass membrane protein</topology>
    </subcellularLocation>
</comment>
<comment type="caution">
    <text evidence="9">The sequence shown here is derived from an EMBL/GenBank/DDBJ whole genome shotgun (WGS) entry which is preliminary data.</text>
</comment>
<dbReference type="InterPro" id="IPR000326">
    <property type="entry name" value="PAP2/HPO"/>
</dbReference>
<evidence type="ECO:0000256" key="6">
    <source>
        <dbReference type="ARBA" id="ARBA00023136"/>
    </source>
</evidence>
<dbReference type="PANTHER" id="PTHR14969:SF62">
    <property type="entry name" value="DECAPRENYLPHOSPHORYL-5-PHOSPHORIBOSE PHOSPHATASE RV3807C-RELATED"/>
    <property type="match status" value="1"/>
</dbReference>
<dbReference type="PANTHER" id="PTHR14969">
    <property type="entry name" value="SPHINGOSINE-1-PHOSPHATE PHOSPHOHYDROLASE"/>
    <property type="match status" value="1"/>
</dbReference>
<evidence type="ECO:0000313" key="9">
    <source>
        <dbReference type="EMBL" id="MBB3064688.1"/>
    </source>
</evidence>
<protein>
    <submittedName>
        <fullName evidence="9">Membrane-associated phospholipid phosphatase</fullName>
    </submittedName>
</protein>
<keyword evidence="4" id="KW-0378">Hydrolase</keyword>
<evidence type="ECO:0000259" key="8">
    <source>
        <dbReference type="SMART" id="SM00014"/>
    </source>
</evidence>
<feature type="transmembrane region" description="Helical" evidence="7">
    <location>
        <begin position="97"/>
        <end position="119"/>
    </location>
</feature>
<evidence type="ECO:0000256" key="4">
    <source>
        <dbReference type="ARBA" id="ARBA00022801"/>
    </source>
</evidence>
<gene>
    <name evidence="9" type="ORF">FHR98_000960</name>
</gene>
<keyword evidence="2" id="KW-1003">Cell membrane</keyword>
<dbReference type="RefSeq" id="WP_183415488.1">
    <property type="nucleotide sequence ID" value="NZ_JACHXA010000002.1"/>
</dbReference>
<organism evidence="9 10">
    <name type="scientific">Limibacillus halophilus</name>
    <dbReference type="NCBI Taxonomy" id="1579333"/>
    <lineage>
        <taxon>Bacteria</taxon>
        <taxon>Pseudomonadati</taxon>
        <taxon>Pseudomonadota</taxon>
        <taxon>Alphaproteobacteria</taxon>
        <taxon>Rhodospirillales</taxon>
        <taxon>Rhodovibrionaceae</taxon>
        <taxon>Limibacillus</taxon>
    </lineage>
</organism>
<name>A0A839SQY5_9PROT</name>
<dbReference type="EMBL" id="JACHXA010000002">
    <property type="protein sequence ID" value="MBB3064688.1"/>
    <property type="molecule type" value="Genomic_DNA"/>
</dbReference>
<dbReference type="InterPro" id="IPR036938">
    <property type="entry name" value="PAP2/HPO_sf"/>
</dbReference>
<feature type="transmembrane region" description="Helical" evidence="7">
    <location>
        <begin position="199"/>
        <end position="217"/>
    </location>
</feature>
<dbReference type="Proteomes" id="UP000581135">
    <property type="component" value="Unassembled WGS sequence"/>
</dbReference>
<sequence length="253" mass="28360">MNWLAMQKGFRVAGGRQMPWLWLLVAVFMILVSMAFLDAPLAKWLSNRPEWLRAGFSIVNGLGKSDWYLWPGALVALAAGAASLRQRKTSSRRLLRWLSTAGAYLFLAVAIPGLLVNLIKITAGRARPKLLTTEGFYGFEPFNVLPDFHSFPSGHSQTAFCAALALAAFWPSGRRALLILAGYVAAARMVLGAHFLSDVVTSALLSFIIIGWLERLCRDQKLIFTTGREGELRLRAEGRWWRRRIRKALCKQR</sequence>
<keyword evidence="5 7" id="KW-1133">Transmembrane helix</keyword>
<dbReference type="SMART" id="SM00014">
    <property type="entry name" value="acidPPc"/>
    <property type="match status" value="1"/>
</dbReference>
<evidence type="ECO:0000313" key="10">
    <source>
        <dbReference type="Proteomes" id="UP000581135"/>
    </source>
</evidence>
<dbReference type="SUPFAM" id="SSF48317">
    <property type="entry name" value="Acid phosphatase/Vanadium-dependent haloperoxidase"/>
    <property type="match status" value="1"/>
</dbReference>
<evidence type="ECO:0000256" key="5">
    <source>
        <dbReference type="ARBA" id="ARBA00022989"/>
    </source>
</evidence>
<keyword evidence="10" id="KW-1185">Reference proteome</keyword>
<dbReference type="Gene3D" id="1.20.144.10">
    <property type="entry name" value="Phosphatidic acid phosphatase type 2/haloperoxidase"/>
    <property type="match status" value="1"/>
</dbReference>
<keyword evidence="3 7" id="KW-0812">Transmembrane</keyword>
<reference evidence="9 10" key="1">
    <citation type="submission" date="2020-08" db="EMBL/GenBank/DDBJ databases">
        <title>Genomic Encyclopedia of Type Strains, Phase III (KMG-III): the genomes of soil and plant-associated and newly described type strains.</title>
        <authorList>
            <person name="Whitman W."/>
        </authorList>
    </citation>
    <scope>NUCLEOTIDE SEQUENCE [LARGE SCALE GENOMIC DNA]</scope>
    <source>
        <strain evidence="9 10">CECT 8803</strain>
    </source>
</reference>
<evidence type="ECO:0000256" key="3">
    <source>
        <dbReference type="ARBA" id="ARBA00022692"/>
    </source>
</evidence>
<proteinExistence type="predicted"/>
<dbReference type="GO" id="GO:0016787">
    <property type="term" value="F:hydrolase activity"/>
    <property type="evidence" value="ECO:0007669"/>
    <property type="project" value="UniProtKB-KW"/>
</dbReference>
<feature type="domain" description="Phosphatidic acid phosphatase type 2/haloperoxidase" evidence="8">
    <location>
        <begin position="101"/>
        <end position="214"/>
    </location>
</feature>